<dbReference type="OMA" id="YAYCSAT"/>
<feature type="transmembrane region" description="Helical" evidence="5">
    <location>
        <begin position="146"/>
        <end position="165"/>
    </location>
</feature>
<gene>
    <name evidence="6" type="ORF">X975_18015</name>
</gene>
<name>A0A087UAP7_STEMI</name>
<evidence type="ECO:0000256" key="5">
    <source>
        <dbReference type="SAM" id="Phobius"/>
    </source>
</evidence>
<keyword evidence="4 5" id="KW-0472">Membrane</keyword>
<evidence type="ECO:0000256" key="3">
    <source>
        <dbReference type="ARBA" id="ARBA00022989"/>
    </source>
</evidence>
<dbReference type="Gene3D" id="1.20.1250.20">
    <property type="entry name" value="MFS general substrate transporter like domains"/>
    <property type="match status" value="1"/>
</dbReference>
<dbReference type="Pfam" id="PF07690">
    <property type="entry name" value="MFS_1"/>
    <property type="match status" value="1"/>
</dbReference>
<evidence type="ECO:0000313" key="7">
    <source>
        <dbReference type="Proteomes" id="UP000054359"/>
    </source>
</evidence>
<feature type="transmembrane region" description="Helical" evidence="5">
    <location>
        <begin position="314"/>
        <end position="333"/>
    </location>
</feature>
<keyword evidence="3 5" id="KW-1133">Transmembrane helix</keyword>
<feature type="transmembrane region" description="Helical" evidence="5">
    <location>
        <begin position="31"/>
        <end position="50"/>
    </location>
</feature>
<proteinExistence type="predicted"/>
<accession>A0A087UAP7</accession>
<dbReference type="InterPro" id="IPR011701">
    <property type="entry name" value="MFS"/>
</dbReference>
<feature type="transmembrane region" description="Helical" evidence="5">
    <location>
        <begin position="345"/>
        <end position="366"/>
    </location>
</feature>
<reference evidence="6 7" key="1">
    <citation type="submission" date="2013-11" db="EMBL/GenBank/DDBJ databases">
        <title>Genome sequencing of Stegodyphus mimosarum.</title>
        <authorList>
            <person name="Bechsgaard J."/>
        </authorList>
    </citation>
    <scope>NUCLEOTIDE SEQUENCE [LARGE SCALE GENOMIC DNA]</scope>
</reference>
<feature type="transmembrane region" description="Helical" evidence="5">
    <location>
        <begin position="372"/>
        <end position="392"/>
    </location>
</feature>
<organism evidence="6 7">
    <name type="scientific">Stegodyphus mimosarum</name>
    <name type="common">African social velvet spider</name>
    <dbReference type="NCBI Taxonomy" id="407821"/>
    <lineage>
        <taxon>Eukaryota</taxon>
        <taxon>Metazoa</taxon>
        <taxon>Ecdysozoa</taxon>
        <taxon>Arthropoda</taxon>
        <taxon>Chelicerata</taxon>
        <taxon>Arachnida</taxon>
        <taxon>Araneae</taxon>
        <taxon>Araneomorphae</taxon>
        <taxon>Entelegynae</taxon>
        <taxon>Eresoidea</taxon>
        <taxon>Eresidae</taxon>
        <taxon>Stegodyphus</taxon>
    </lineage>
</organism>
<dbReference type="InterPro" id="IPR036259">
    <property type="entry name" value="MFS_trans_sf"/>
</dbReference>
<dbReference type="PANTHER" id="PTHR23507:SF1">
    <property type="entry name" value="FI18259P1-RELATED"/>
    <property type="match status" value="1"/>
</dbReference>
<protein>
    <submittedName>
        <fullName evidence="6">Proton-coupled folate transporter</fullName>
    </submittedName>
</protein>
<dbReference type="OrthoDB" id="6418990at2759"/>
<keyword evidence="2 5" id="KW-0812">Transmembrane</keyword>
<evidence type="ECO:0000256" key="4">
    <source>
        <dbReference type="ARBA" id="ARBA00023136"/>
    </source>
</evidence>
<sequence>MKARSSSVTATAKSLGTRLLDVLKKTTVEPYMFLVMFALNVSHVTLQSLLHDRACRVSLSFSSEICDNLENEENEQEQLESVSYGNNLYTAVLMIATLPSVVMATFLGPWSDKYNRKYPLILATIGIVADFFIQAIITYFPTASPYLFLASASVSGLSGGIVIVMSSTYSYMADITNERSRQSRFAVLEFFSIMSGPLGSFTGGQVFQKGGYLPVMFIAPGSLFLALMWAIFYVKETKERQKGVTVKDMFIDLFRFDNIKESFRTCMKKRSGNFRLQIWLLLFIGFSTRLIEMGALAIGFSYTRKVFKWTVTQYSNMNTIMILLKAAATLGVVPYLNQKLLVHEAAVGLIGILSLMFTMTLMSVTVSEWLVYYAWFGGMLIACGNIAVRSRISKLVNRMELGRVFSLLATCEALTPVLGTTCMLQLYNWSASFYPGLPYAIAAVFLIPSAIIFFWMMGLPTMSFTQYEENEATRMKEMEERCTRNVM</sequence>
<evidence type="ECO:0000313" key="6">
    <source>
        <dbReference type="EMBL" id="KFM74436.1"/>
    </source>
</evidence>
<dbReference type="PANTHER" id="PTHR23507">
    <property type="entry name" value="ZGC:174356"/>
    <property type="match status" value="1"/>
</dbReference>
<feature type="non-terminal residue" evidence="6">
    <location>
        <position position="487"/>
    </location>
</feature>
<feature type="transmembrane region" description="Helical" evidence="5">
    <location>
        <begin position="439"/>
        <end position="457"/>
    </location>
</feature>
<keyword evidence="7" id="KW-1185">Reference proteome</keyword>
<feature type="transmembrane region" description="Helical" evidence="5">
    <location>
        <begin position="278"/>
        <end position="302"/>
    </location>
</feature>
<dbReference type="Proteomes" id="UP000054359">
    <property type="component" value="Unassembled WGS sequence"/>
</dbReference>
<feature type="transmembrane region" description="Helical" evidence="5">
    <location>
        <begin position="404"/>
        <end position="427"/>
    </location>
</feature>
<dbReference type="AlphaFoldDB" id="A0A087UAP7"/>
<evidence type="ECO:0000256" key="1">
    <source>
        <dbReference type="ARBA" id="ARBA00004141"/>
    </source>
</evidence>
<dbReference type="SUPFAM" id="SSF103473">
    <property type="entry name" value="MFS general substrate transporter"/>
    <property type="match status" value="1"/>
</dbReference>
<feature type="transmembrane region" description="Helical" evidence="5">
    <location>
        <begin position="120"/>
        <end position="140"/>
    </location>
</feature>
<feature type="transmembrane region" description="Helical" evidence="5">
    <location>
        <begin position="186"/>
        <end position="207"/>
    </location>
</feature>
<dbReference type="GO" id="GO:0016020">
    <property type="term" value="C:membrane"/>
    <property type="evidence" value="ECO:0007669"/>
    <property type="project" value="UniProtKB-SubCell"/>
</dbReference>
<dbReference type="GO" id="GO:0022857">
    <property type="term" value="F:transmembrane transporter activity"/>
    <property type="evidence" value="ECO:0007669"/>
    <property type="project" value="InterPro"/>
</dbReference>
<dbReference type="EMBL" id="KK119033">
    <property type="protein sequence ID" value="KFM74436.1"/>
    <property type="molecule type" value="Genomic_DNA"/>
</dbReference>
<comment type="subcellular location">
    <subcellularLocation>
        <location evidence="1">Membrane</location>
        <topology evidence="1">Multi-pass membrane protein</topology>
    </subcellularLocation>
</comment>
<evidence type="ECO:0000256" key="2">
    <source>
        <dbReference type="ARBA" id="ARBA00022692"/>
    </source>
</evidence>
<feature type="transmembrane region" description="Helical" evidence="5">
    <location>
        <begin position="88"/>
        <end position="108"/>
    </location>
</feature>
<feature type="transmembrane region" description="Helical" evidence="5">
    <location>
        <begin position="213"/>
        <end position="234"/>
    </location>
</feature>